<dbReference type="Gene3D" id="3.30.559.10">
    <property type="entry name" value="Chloramphenicol acetyltransferase-like domain"/>
    <property type="match status" value="1"/>
</dbReference>
<organism evidence="3 4">
    <name type="scientific">Acacia crassicarpa</name>
    <name type="common">northern wattle</name>
    <dbReference type="NCBI Taxonomy" id="499986"/>
    <lineage>
        <taxon>Eukaryota</taxon>
        <taxon>Viridiplantae</taxon>
        <taxon>Streptophyta</taxon>
        <taxon>Embryophyta</taxon>
        <taxon>Tracheophyta</taxon>
        <taxon>Spermatophyta</taxon>
        <taxon>Magnoliopsida</taxon>
        <taxon>eudicotyledons</taxon>
        <taxon>Gunneridae</taxon>
        <taxon>Pentapetalae</taxon>
        <taxon>rosids</taxon>
        <taxon>fabids</taxon>
        <taxon>Fabales</taxon>
        <taxon>Fabaceae</taxon>
        <taxon>Caesalpinioideae</taxon>
        <taxon>mimosoid clade</taxon>
        <taxon>Acacieae</taxon>
        <taxon>Acacia</taxon>
    </lineage>
</organism>
<proteinExistence type="predicted"/>
<evidence type="ECO:0000313" key="4">
    <source>
        <dbReference type="Proteomes" id="UP001293593"/>
    </source>
</evidence>
<name>A0AAE1MZS1_9FABA</name>
<reference evidence="3" key="1">
    <citation type="submission" date="2023-10" db="EMBL/GenBank/DDBJ databases">
        <title>Chromosome-level genome of the transformable northern wattle, Acacia crassicarpa.</title>
        <authorList>
            <person name="Massaro I."/>
            <person name="Sinha N.R."/>
            <person name="Poethig S."/>
            <person name="Leichty A.R."/>
        </authorList>
    </citation>
    <scope>NUCLEOTIDE SEQUENCE</scope>
    <source>
        <strain evidence="3">Acra3RX</strain>
        <tissue evidence="3">Leaf</tissue>
    </source>
</reference>
<dbReference type="PANTHER" id="PTHR31625">
    <property type="match status" value="1"/>
</dbReference>
<accession>A0AAE1MZS1</accession>
<dbReference type="Proteomes" id="UP001293593">
    <property type="component" value="Unassembled WGS sequence"/>
</dbReference>
<evidence type="ECO:0000313" key="3">
    <source>
        <dbReference type="EMBL" id="KAK4280329.1"/>
    </source>
</evidence>
<gene>
    <name evidence="3" type="ORF">QN277_011965</name>
</gene>
<dbReference type="Pfam" id="PF02458">
    <property type="entry name" value="Transferase"/>
    <property type="match status" value="1"/>
</dbReference>
<keyword evidence="2" id="KW-0012">Acyltransferase</keyword>
<dbReference type="InterPro" id="IPR023213">
    <property type="entry name" value="CAT-like_dom_sf"/>
</dbReference>
<protein>
    <submittedName>
        <fullName evidence="3">Uncharacterized protein</fullName>
    </submittedName>
</protein>
<evidence type="ECO:0000256" key="2">
    <source>
        <dbReference type="ARBA" id="ARBA00023315"/>
    </source>
</evidence>
<keyword evidence="4" id="KW-1185">Reference proteome</keyword>
<evidence type="ECO:0000256" key="1">
    <source>
        <dbReference type="ARBA" id="ARBA00022679"/>
    </source>
</evidence>
<comment type="caution">
    <text evidence="3">The sequence shown here is derived from an EMBL/GenBank/DDBJ whole genome shotgun (WGS) entry which is preliminary data.</text>
</comment>
<dbReference type="GO" id="GO:0016747">
    <property type="term" value="F:acyltransferase activity, transferring groups other than amino-acyl groups"/>
    <property type="evidence" value="ECO:0007669"/>
    <property type="project" value="UniProtKB-ARBA"/>
</dbReference>
<keyword evidence="1" id="KW-0808">Transferase</keyword>
<dbReference type="EMBL" id="JAWXYG010000002">
    <property type="protein sequence ID" value="KAK4280329.1"/>
    <property type="molecule type" value="Genomic_DNA"/>
</dbReference>
<dbReference type="InterPro" id="IPR051504">
    <property type="entry name" value="Plant_metabolite_acyltrans"/>
</dbReference>
<dbReference type="AlphaFoldDB" id="A0AAE1MZS1"/>
<sequence length="155" mass="17634">MTSLKLHEVCKIAPPPSSPKSSFPLTFFDLLWLRFHPSELIFFFSVPHLHPSSFFDTIVPKFKRSLSLTLQHFLPLAGNIVWPSDDSLKPVFQYNPGDSVSLTIAVSDSDFSHVLDYSPRDASHLVLLCPTWILLIHLLQFFPCKSLCFPIMDFA</sequence>